<dbReference type="PROSITE" id="PS51419">
    <property type="entry name" value="RAB"/>
    <property type="match status" value="1"/>
</dbReference>
<dbReference type="PANTHER" id="PTHR46152">
    <property type="entry name" value="NF-KAPPA-B INHIBITOR-INTERACTING RAS-LIKE PROTEIN"/>
    <property type="match status" value="1"/>
</dbReference>
<keyword evidence="3" id="KW-0342">GTP-binding</keyword>
<dbReference type="OrthoDB" id="10002389at2759"/>
<dbReference type="GO" id="GO:0043124">
    <property type="term" value="P:negative regulation of canonical NF-kappaB signal transduction"/>
    <property type="evidence" value="ECO:0007669"/>
    <property type="project" value="InterPro"/>
</dbReference>
<evidence type="ECO:0008006" key="6">
    <source>
        <dbReference type="Google" id="ProtNLM"/>
    </source>
</evidence>
<dbReference type="InterPro" id="IPR005225">
    <property type="entry name" value="Small_GTP-bd"/>
</dbReference>
<organism evidence="4 5">
    <name type="scientific">Psylliodes chrysocephalus</name>
    <dbReference type="NCBI Taxonomy" id="3402493"/>
    <lineage>
        <taxon>Eukaryota</taxon>
        <taxon>Metazoa</taxon>
        <taxon>Ecdysozoa</taxon>
        <taxon>Arthropoda</taxon>
        <taxon>Hexapoda</taxon>
        <taxon>Insecta</taxon>
        <taxon>Pterygota</taxon>
        <taxon>Neoptera</taxon>
        <taxon>Endopterygota</taxon>
        <taxon>Coleoptera</taxon>
        <taxon>Polyphaga</taxon>
        <taxon>Cucujiformia</taxon>
        <taxon>Chrysomeloidea</taxon>
        <taxon>Chrysomelidae</taxon>
        <taxon>Galerucinae</taxon>
        <taxon>Alticini</taxon>
        <taxon>Psylliodes</taxon>
    </lineage>
</organism>
<dbReference type="Proteomes" id="UP001153636">
    <property type="component" value="Chromosome 5"/>
</dbReference>
<dbReference type="AlphaFoldDB" id="A0A9P0D3L0"/>
<dbReference type="EMBL" id="OV651817">
    <property type="protein sequence ID" value="CAH1110650.1"/>
    <property type="molecule type" value="Genomic_DNA"/>
</dbReference>
<keyword evidence="5" id="KW-1185">Reference proteome</keyword>
<comment type="similarity">
    <text evidence="1">Belongs to the small GTPase superfamily. Ras family. KappaB-Ras subfamily.</text>
</comment>
<dbReference type="SUPFAM" id="SSF52540">
    <property type="entry name" value="P-loop containing nucleoside triphosphate hydrolases"/>
    <property type="match status" value="1"/>
</dbReference>
<dbReference type="GO" id="GO:0032794">
    <property type="term" value="F:GTPase activating protein binding"/>
    <property type="evidence" value="ECO:0007669"/>
    <property type="project" value="TreeGrafter"/>
</dbReference>
<protein>
    <recommendedName>
        <fullName evidence="6">NF-kappa-B inhibitor-interacting Ras-like protein</fullName>
    </recommendedName>
</protein>
<gene>
    <name evidence="4" type="ORF">PSYICH_LOCUS11221</name>
</gene>
<dbReference type="GO" id="GO:0003924">
    <property type="term" value="F:GTPase activity"/>
    <property type="evidence" value="ECO:0007669"/>
    <property type="project" value="InterPro"/>
</dbReference>
<keyword evidence="2" id="KW-0547">Nucleotide-binding</keyword>
<evidence type="ECO:0000256" key="2">
    <source>
        <dbReference type="ARBA" id="ARBA00022741"/>
    </source>
</evidence>
<dbReference type="CDD" id="cd00882">
    <property type="entry name" value="Ras_like_GTPase"/>
    <property type="match status" value="1"/>
</dbReference>
<proteinExistence type="inferred from homology"/>
<evidence type="ECO:0000256" key="3">
    <source>
        <dbReference type="ARBA" id="ARBA00023134"/>
    </source>
</evidence>
<dbReference type="GO" id="GO:0032484">
    <property type="term" value="P:Ral protein signal transduction"/>
    <property type="evidence" value="ECO:0007669"/>
    <property type="project" value="TreeGrafter"/>
</dbReference>
<sequence length="202" mass="22944">MVKISKVVVSGMKGVGKTTILEQVIYGHVNEKLDLHPTIEDIYVANIESDKGTKEKLRFYDTAGIEYSQISTAHGMTNQQLPRHYLLMADGYILVYDTSKSFSFDVLVSIKKDIDKNKDKKEVTIIVVGNHFKEATDEDTDHILSKVNQWCTREKIKHFTVSALRRQTLFEPFVYITSKLTPPPSKSSFTPLSMGRKVIKDS</sequence>
<dbReference type="SMART" id="SM00175">
    <property type="entry name" value="RAB"/>
    <property type="match status" value="1"/>
</dbReference>
<evidence type="ECO:0000256" key="1">
    <source>
        <dbReference type="ARBA" id="ARBA00008094"/>
    </source>
</evidence>
<evidence type="ECO:0000313" key="4">
    <source>
        <dbReference type="EMBL" id="CAH1110650.1"/>
    </source>
</evidence>
<evidence type="ECO:0000313" key="5">
    <source>
        <dbReference type="Proteomes" id="UP001153636"/>
    </source>
</evidence>
<reference evidence="4" key="1">
    <citation type="submission" date="2022-01" db="EMBL/GenBank/DDBJ databases">
        <authorList>
            <person name="King R."/>
        </authorList>
    </citation>
    <scope>NUCLEOTIDE SEQUENCE</scope>
</reference>
<dbReference type="PANTHER" id="PTHR46152:SF3">
    <property type="entry name" value="NF-KAPPA-B INHIBITOR-INTERACTING RAS-LIKE PROTEIN"/>
    <property type="match status" value="1"/>
</dbReference>
<dbReference type="Gene3D" id="3.40.50.300">
    <property type="entry name" value="P-loop containing nucleotide triphosphate hydrolases"/>
    <property type="match status" value="1"/>
</dbReference>
<dbReference type="PROSITE" id="PS51421">
    <property type="entry name" value="RAS"/>
    <property type="match status" value="1"/>
</dbReference>
<dbReference type="SMART" id="SM00173">
    <property type="entry name" value="RAS"/>
    <property type="match status" value="1"/>
</dbReference>
<dbReference type="InterPro" id="IPR027417">
    <property type="entry name" value="P-loop_NTPase"/>
</dbReference>
<dbReference type="PRINTS" id="PR00449">
    <property type="entry name" value="RASTRNSFRMNG"/>
</dbReference>
<dbReference type="NCBIfam" id="TIGR00231">
    <property type="entry name" value="small_GTP"/>
    <property type="match status" value="1"/>
</dbReference>
<dbReference type="Pfam" id="PF00071">
    <property type="entry name" value="Ras"/>
    <property type="match status" value="1"/>
</dbReference>
<accession>A0A9P0D3L0</accession>
<dbReference type="InterPro" id="IPR042227">
    <property type="entry name" value="KBRS"/>
</dbReference>
<dbReference type="InterPro" id="IPR001806">
    <property type="entry name" value="Small_GTPase"/>
</dbReference>
<dbReference type="GO" id="GO:0005525">
    <property type="term" value="F:GTP binding"/>
    <property type="evidence" value="ECO:0007669"/>
    <property type="project" value="UniProtKB-KW"/>
</dbReference>
<name>A0A9P0D3L0_9CUCU</name>